<feature type="domain" description="THAP-type" evidence="6">
    <location>
        <begin position="1"/>
        <end position="78"/>
    </location>
</feature>
<dbReference type="Gene3D" id="6.20.210.20">
    <property type="entry name" value="THAP domain"/>
    <property type="match status" value="1"/>
</dbReference>
<evidence type="ECO:0000256" key="1">
    <source>
        <dbReference type="ARBA" id="ARBA00022723"/>
    </source>
</evidence>
<keyword evidence="8" id="KW-1185">Reference proteome</keyword>
<dbReference type="GO" id="GO:0008270">
    <property type="term" value="F:zinc ion binding"/>
    <property type="evidence" value="ECO:0007669"/>
    <property type="project" value="UniProtKB-KW"/>
</dbReference>
<name>A0ABD1EDU6_HYPHA</name>
<evidence type="ECO:0000256" key="3">
    <source>
        <dbReference type="ARBA" id="ARBA00022833"/>
    </source>
</evidence>
<organism evidence="7 8">
    <name type="scientific">Hypothenemus hampei</name>
    <name type="common">Coffee berry borer</name>
    <dbReference type="NCBI Taxonomy" id="57062"/>
    <lineage>
        <taxon>Eukaryota</taxon>
        <taxon>Metazoa</taxon>
        <taxon>Ecdysozoa</taxon>
        <taxon>Arthropoda</taxon>
        <taxon>Hexapoda</taxon>
        <taxon>Insecta</taxon>
        <taxon>Pterygota</taxon>
        <taxon>Neoptera</taxon>
        <taxon>Endopterygota</taxon>
        <taxon>Coleoptera</taxon>
        <taxon>Polyphaga</taxon>
        <taxon>Cucujiformia</taxon>
        <taxon>Curculionidae</taxon>
        <taxon>Scolytinae</taxon>
        <taxon>Hypothenemus</taxon>
    </lineage>
</organism>
<dbReference type="PROSITE" id="PS50950">
    <property type="entry name" value="ZF_THAP"/>
    <property type="match status" value="1"/>
</dbReference>
<comment type="caution">
    <text evidence="7">The sequence shown here is derived from an EMBL/GenBank/DDBJ whole genome shotgun (WGS) entry which is preliminary data.</text>
</comment>
<dbReference type="Proteomes" id="UP001566132">
    <property type="component" value="Unassembled WGS sequence"/>
</dbReference>
<dbReference type="InterPro" id="IPR006612">
    <property type="entry name" value="THAP_Znf"/>
</dbReference>
<gene>
    <name evidence="7" type="ORF">ABEB36_012598</name>
</gene>
<keyword evidence="4 5" id="KW-0238">DNA-binding</keyword>
<evidence type="ECO:0000313" key="7">
    <source>
        <dbReference type="EMBL" id="KAL1492107.1"/>
    </source>
</evidence>
<dbReference type="SUPFAM" id="SSF57716">
    <property type="entry name" value="Glucocorticoid receptor-like (DNA-binding domain)"/>
    <property type="match status" value="1"/>
</dbReference>
<dbReference type="SMART" id="SM00980">
    <property type="entry name" value="THAP"/>
    <property type="match status" value="1"/>
</dbReference>
<evidence type="ECO:0000259" key="6">
    <source>
        <dbReference type="PROSITE" id="PS50950"/>
    </source>
</evidence>
<evidence type="ECO:0000313" key="8">
    <source>
        <dbReference type="Proteomes" id="UP001566132"/>
    </source>
</evidence>
<keyword evidence="2 5" id="KW-0863">Zinc-finger</keyword>
<keyword evidence="3" id="KW-0862">Zinc</keyword>
<sequence>MPKVGICLICGYSENDVEKMHYFPRNIEKSRTWQENMGIMFTGSSLRNYRICSRHFSKQCYKNFLTYELYPEAKPTLYSNQASCSKASSLAESVRDACVTYLTSGGYFSINTNKSLLI</sequence>
<evidence type="ECO:0000256" key="5">
    <source>
        <dbReference type="PROSITE-ProRule" id="PRU00309"/>
    </source>
</evidence>
<dbReference type="GO" id="GO:0003677">
    <property type="term" value="F:DNA binding"/>
    <property type="evidence" value="ECO:0007669"/>
    <property type="project" value="UniProtKB-UniRule"/>
</dbReference>
<dbReference type="Pfam" id="PF05485">
    <property type="entry name" value="THAP"/>
    <property type="match status" value="1"/>
</dbReference>
<dbReference type="InterPro" id="IPR038441">
    <property type="entry name" value="THAP_Znf_sf"/>
</dbReference>
<protein>
    <recommendedName>
        <fullName evidence="6">THAP-type domain-containing protein</fullName>
    </recommendedName>
</protein>
<dbReference type="AlphaFoldDB" id="A0ABD1EDU6"/>
<evidence type="ECO:0000256" key="2">
    <source>
        <dbReference type="ARBA" id="ARBA00022771"/>
    </source>
</evidence>
<accession>A0ABD1EDU6</accession>
<evidence type="ECO:0000256" key="4">
    <source>
        <dbReference type="ARBA" id="ARBA00023125"/>
    </source>
</evidence>
<reference evidence="7 8" key="1">
    <citation type="submission" date="2024-05" db="EMBL/GenBank/DDBJ databases">
        <title>Genetic variation in Jamaican populations of the coffee berry borer (Hypothenemus hampei).</title>
        <authorList>
            <person name="Errbii M."/>
            <person name="Myrie A."/>
        </authorList>
    </citation>
    <scope>NUCLEOTIDE SEQUENCE [LARGE SCALE GENOMIC DNA]</scope>
    <source>
        <strain evidence="7">JA-Hopewell-2020-01-JO</strain>
        <tissue evidence="7">Whole body</tissue>
    </source>
</reference>
<keyword evidence="1" id="KW-0479">Metal-binding</keyword>
<dbReference type="EMBL" id="JBDJPC010000009">
    <property type="protein sequence ID" value="KAL1492107.1"/>
    <property type="molecule type" value="Genomic_DNA"/>
</dbReference>
<proteinExistence type="predicted"/>
<dbReference type="SMART" id="SM00692">
    <property type="entry name" value="DM3"/>
    <property type="match status" value="1"/>
</dbReference>